<dbReference type="Gene3D" id="1.10.1760.20">
    <property type="match status" value="1"/>
</dbReference>
<dbReference type="RefSeq" id="WP_200463699.1">
    <property type="nucleotide sequence ID" value="NZ_JAENRR010000006.1"/>
</dbReference>
<dbReference type="Proteomes" id="UP000605676">
    <property type="component" value="Unassembled WGS sequence"/>
</dbReference>
<evidence type="ECO:0000313" key="2">
    <source>
        <dbReference type="EMBL" id="MBK3516470.1"/>
    </source>
</evidence>
<feature type="transmembrane region" description="Helical" evidence="1">
    <location>
        <begin position="7"/>
        <end position="27"/>
    </location>
</feature>
<organism evidence="2 3">
    <name type="scientific">Carboxylicivirga marina</name>
    <dbReference type="NCBI Taxonomy" id="2800988"/>
    <lineage>
        <taxon>Bacteria</taxon>
        <taxon>Pseudomonadati</taxon>
        <taxon>Bacteroidota</taxon>
        <taxon>Bacteroidia</taxon>
        <taxon>Marinilabiliales</taxon>
        <taxon>Marinilabiliaceae</taxon>
        <taxon>Carboxylicivirga</taxon>
    </lineage>
</organism>
<name>A0ABS1HFS0_9BACT</name>
<evidence type="ECO:0008006" key="4">
    <source>
        <dbReference type="Google" id="ProtNLM"/>
    </source>
</evidence>
<keyword evidence="3" id="KW-1185">Reference proteome</keyword>
<sequence>MWYKYLKWGLVFGLISFICVFLTGVLWGKVNTYWWFVISLVSSLFIGVLVFYISRIMNYKEIKALRNIRIEEKEESILVDGIACCIGDKKKVGKLFMTNQKLFFKAAESHSQMSFEIEGISDIKIYRKWRMIGAGLMFNYNGEQTQFNVDYPGDWKALIETGQEFKKQCLVANPIVVEV</sequence>
<evidence type="ECO:0000256" key="1">
    <source>
        <dbReference type="SAM" id="Phobius"/>
    </source>
</evidence>
<protein>
    <recommendedName>
        <fullName evidence="4">GRAM domain-containing protein</fullName>
    </recommendedName>
</protein>
<evidence type="ECO:0000313" key="3">
    <source>
        <dbReference type="Proteomes" id="UP000605676"/>
    </source>
</evidence>
<dbReference type="EMBL" id="JAENRR010000006">
    <property type="protein sequence ID" value="MBK3516470.1"/>
    <property type="molecule type" value="Genomic_DNA"/>
</dbReference>
<comment type="caution">
    <text evidence="2">The sequence shown here is derived from an EMBL/GenBank/DDBJ whole genome shotgun (WGS) entry which is preliminary data.</text>
</comment>
<feature type="transmembrane region" description="Helical" evidence="1">
    <location>
        <begin position="33"/>
        <end position="53"/>
    </location>
</feature>
<accession>A0ABS1HFS0</accession>
<reference evidence="2 3" key="1">
    <citation type="submission" date="2021-01" db="EMBL/GenBank/DDBJ databases">
        <title>Carboxyliciviraga sp.nov., isolated from coastal sediments.</title>
        <authorList>
            <person name="Lu D."/>
            <person name="Zhang T."/>
        </authorList>
    </citation>
    <scope>NUCLEOTIDE SEQUENCE [LARGE SCALE GENOMIC DNA]</scope>
    <source>
        <strain evidence="2 3">N1Y132</strain>
    </source>
</reference>
<gene>
    <name evidence="2" type="ORF">JIV24_03890</name>
</gene>
<keyword evidence="1" id="KW-0812">Transmembrane</keyword>
<keyword evidence="1" id="KW-1133">Transmembrane helix</keyword>
<proteinExistence type="predicted"/>
<keyword evidence="1" id="KW-0472">Membrane</keyword>